<reference evidence="2" key="1">
    <citation type="submission" date="2019-11" db="UniProtKB">
        <authorList>
            <consortium name="WormBaseParasite"/>
        </authorList>
    </citation>
    <scope>IDENTIFICATION</scope>
</reference>
<name>A0A5K3EYW8_MESCO</name>
<accession>A0A5K3EYW8</accession>
<sequence>MPLEHRETQDWLRPGGPTCLRPDPTPHNINQASTMVFTDNYIMQSYYKHTNVVFVANNVRTSNLLFKYTLHSNDA</sequence>
<organism evidence="2">
    <name type="scientific">Mesocestoides corti</name>
    <name type="common">Flatworm</name>
    <dbReference type="NCBI Taxonomy" id="53468"/>
    <lineage>
        <taxon>Eukaryota</taxon>
        <taxon>Metazoa</taxon>
        <taxon>Spiralia</taxon>
        <taxon>Lophotrochozoa</taxon>
        <taxon>Platyhelminthes</taxon>
        <taxon>Cestoda</taxon>
        <taxon>Eucestoda</taxon>
        <taxon>Cyclophyllidea</taxon>
        <taxon>Mesocestoididae</taxon>
        <taxon>Mesocestoides</taxon>
    </lineage>
</organism>
<feature type="region of interest" description="Disordered" evidence="1">
    <location>
        <begin position="1"/>
        <end position="24"/>
    </location>
</feature>
<proteinExistence type="predicted"/>
<dbReference type="WBParaSite" id="MCU_004114-RA">
    <property type="protein sequence ID" value="MCU_004114-RA"/>
    <property type="gene ID" value="MCU_004114"/>
</dbReference>
<protein>
    <submittedName>
        <fullName evidence="2">Sema domain-containing protein</fullName>
    </submittedName>
</protein>
<dbReference type="AlphaFoldDB" id="A0A5K3EYW8"/>
<evidence type="ECO:0000256" key="1">
    <source>
        <dbReference type="SAM" id="MobiDB-lite"/>
    </source>
</evidence>
<feature type="compositionally biased region" description="Basic and acidic residues" evidence="1">
    <location>
        <begin position="1"/>
        <end position="10"/>
    </location>
</feature>
<evidence type="ECO:0000313" key="2">
    <source>
        <dbReference type="WBParaSite" id="MCU_004114-RA"/>
    </source>
</evidence>